<proteinExistence type="predicted"/>
<dbReference type="Pfam" id="PF08545">
    <property type="entry name" value="ACP_syn_III"/>
    <property type="match status" value="1"/>
</dbReference>
<name>A0ABV9HSP1_9MICO</name>
<evidence type="ECO:0000256" key="3">
    <source>
        <dbReference type="SAM" id="MobiDB-lite"/>
    </source>
</evidence>
<evidence type="ECO:0000313" key="7">
    <source>
        <dbReference type="Proteomes" id="UP001596011"/>
    </source>
</evidence>
<dbReference type="RefSeq" id="WP_377142690.1">
    <property type="nucleotide sequence ID" value="NZ_JBHSFI010000012.1"/>
</dbReference>
<evidence type="ECO:0000259" key="4">
    <source>
        <dbReference type="Pfam" id="PF08541"/>
    </source>
</evidence>
<dbReference type="InterPro" id="IPR016039">
    <property type="entry name" value="Thiolase-like"/>
</dbReference>
<dbReference type="PANTHER" id="PTHR34069">
    <property type="entry name" value="3-OXOACYL-[ACYL-CARRIER-PROTEIN] SYNTHASE 3"/>
    <property type="match status" value="1"/>
</dbReference>
<evidence type="ECO:0000259" key="5">
    <source>
        <dbReference type="Pfam" id="PF08545"/>
    </source>
</evidence>
<evidence type="ECO:0000256" key="2">
    <source>
        <dbReference type="ARBA" id="ARBA00023315"/>
    </source>
</evidence>
<keyword evidence="1" id="KW-0808">Transferase</keyword>
<gene>
    <name evidence="6" type="ORF">ACFO6V_28685</name>
</gene>
<keyword evidence="2" id="KW-0012">Acyltransferase</keyword>
<feature type="domain" description="Beta-ketoacyl-[acyl-carrier-protein] synthase III N-terminal" evidence="5">
    <location>
        <begin position="140"/>
        <end position="213"/>
    </location>
</feature>
<accession>A0ABV9HSP1</accession>
<protein>
    <submittedName>
        <fullName evidence="6">3-oxoacyl-ACP synthase III family protein</fullName>
    </submittedName>
</protein>
<dbReference type="Proteomes" id="UP001596011">
    <property type="component" value="Unassembled WGS sequence"/>
</dbReference>
<dbReference type="InterPro" id="IPR013747">
    <property type="entry name" value="ACP_syn_III_C"/>
</dbReference>
<dbReference type="Gene3D" id="3.40.47.10">
    <property type="match status" value="2"/>
</dbReference>
<dbReference type="Pfam" id="PF08541">
    <property type="entry name" value="ACP_syn_III_C"/>
    <property type="match status" value="1"/>
</dbReference>
<feature type="region of interest" description="Disordered" evidence="3">
    <location>
        <begin position="1"/>
        <end position="28"/>
    </location>
</feature>
<feature type="domain" description="Beta-ketoacyl-[acyl-carrier-protein] synthase III C-terminal" evidence="4">
    <location>
        <begin position="314"/>
        <end position="403"/>
    </location>
</feature>
<dbReference type="CDD" id="cd00830">
    <property type="entry name" value="KAS_III"/>
    <property type="match status" value="1"/>
</dbReference>
<reference evidence="7" key="1">
    <citation type="journal article" date="2019" name="Int. J. Syst. Evol. Microbiol.">
        <title>The Global Catalogue of Microorganisms (GCM) 10K type strain sequencing project: providing services to taxonomists for standard genome sequencing and annotation.</title>
        <authorList>
            <consortium name="The Broad Institute Genomics Platform"/>
            <consortium name="The Broad Institute Genome Sequencing Center for Infectious Disease"/>
            <person name="Wu L."/>
            <person name="Ma J."/>
        </authorList>
    </citation>
    <scope>NUCLEOTIDE SEQUENCE [LARGE SCALE GENOMIC DNA]</scope>
    <source>
        <strain evidence="7">CCUG 42722</strain>
    </source>
</reference>
<dbReference type="SUPFAM" id="SSF53901">
    <property type="entry name" value="Thiolase-like"/>
    <property type="match status" value="1"/>
</dbReference>
<dbReference type="PANTHER" id="PTHR34069:SF2">
    <property type="entry name" value="BETA-KETOACYL-[ACYL-CARRIER-PROTEIN] SYNTHASE III"/>
    <property type="match status" value="1"/>
</dbReference>
<dbReference type="EMBL" id="JBHSFI010000012">
    <property type="protein sequence ID" value="MFC4632251.1"/>
    <property type="molecule type" value="Genomic_DNA"/>
</dbReference>
<dbReference type="InterPro" id="IPR013751">
    <property type="entry name" value="ACP_syn_III_N"/>
</dbReference>
<keyword evidence="7" id="KW-1185">Reference proteome</keyword>
<organism evidence="6 7">
    <name type="scientific">Promicromonospora alba</name>
    <dbReference type="NCBI Taxonomy" id="1616110"/>
    <lineage>
        <taxon>Bacteria</taxon>
        <taxon>Bacillati</taxon>
        <taxon>Actinomycetota</taxon>
        <taxon>Actinomycetes</taxon>
        <taxon>Micrococcales</taxon>
        <taxon>Promicromonosporaceae</taxon>
        <taxon>Promicromonospora</taxon>
    </lineage>
</organism>
<evidence type="ECO:0000313" key="6">
    <source>
        <dbReference type="EMBL" id="MFC4632251.1"/>
    </source>
</evidence>
<evidence type="ECO:0000256" key="1">
    <source>
        <dbReference type="ARBA" id="ARBA00022679"/>
    </source>
</evidence>
<comment type="caution">
    <text evidence="6">The sequence shown here is derived from an EMBL/GenBank/DDBJ whole genome shotgun (WGS) entry which is preliminary data.</text>
</comment>
<sequence length="403" mass="42215">MLPEPAAVLNPAPTRPAEPAASPRLSPHPVARIAGVAVHLPERTRDVAEAERELHRRNPKVAPRIPMVSRLTGVRRIHVADDDQQASDLAVAASRTVLDRAGLQPDDVDLLLFASATQDMIEPATSHIVAAKLGVRAPVMDVKNACNSVLNGIEVAEALIGTGRYRRVLVACGEMPTRGVRWDVPDRSTYAMSAAGYTMSDAGAAVLVEATGSVPGFGAGAALGHSADLADGFEDRFEDDLAAELAGLVEPVDRPSGILASVFAAESQHWDVGMLPGGGTVNPRDPERSYFEIDGSRLREAFVAFGPGPVEQALATAGVTIDDVALIAVHQVAVAYLADVHRALGVPADRTILTVADHGNIASATLPLQLATALESGRLRRGDVVLLLGLAGGISMGAMVVRW</sequence>